<dbReference type="RefSeq" id="WP_009501727.1">
    <property type="nucleotide sequence ID" value="NZ_ANIN01000002.1"/>
</dbReference>
<dbReference type="InterPro" id="IPR036010">
    <property type="entry name" value="2Fe-2S_ferredoxin-like_sf"/>
</dbReference>
<organism evidence="2 3">
    <name type="scientific">Moraxella macacae 0408225</name>
    <dbReference type="NCBI Taxonomy" id="1230338"/>
    <lineage>
        <taxon>Bacteria</taxon>
        <taxon>Pseudomonadati</taxon>
        <taxon>Pseudomonadota</taxon>
        <taxon>Gammaproteobacteria</taxon>
        <taxon>Moraxellales</taxon>
        <taxon>Moraxellaceae</taxon>
        <taxon>Moraxella</taxon>
    </lineage>
</organism>
<dbReference type="PROSITE" id="PS00197">
    <property type="entry name" value="2FE2S_FER_1"/>
    <property type="match status" value="1"/>
</dbReference>
<dbReference type="OrthoDB" id="9796486at2"/>
<dbReference type="SUPFAM" id="SSF54292">
    <property type="entry name" value="2Fe-2S ferredoxin-like"/>
    <property type="match status" value="1"/>
</dbReference>
<dbReference type="InterPro" id="IPR001041">
    <property type="entry name" value="2Fe-2S_ferredoxin-type"/>
</dbReference>
<dbReference type="Pfam" id="PF00111">
    <property type="entry name" value="Fer2"/>
    <property type="match status" value="1"/>
</dbReference>
<gene>
    <name evidence="2" type="ORF">MOMA_06471</name>
</gene>
<proteinExistence type="predicted"/>
<dbReference type="CDD" id="cd00207">
    <property type="entry name" value="fer2"/>
    <property type="match status" value="1"/>
</dbReference>
<evidence type="ECO:0000259" key="1">
    <source>
        <dbReference type="Pfam" id="PF00111"/>
    </source>
</evidence>
<feature type="domain" description="2Fe-2S ferredoxin-type" evidence="1">
    <location>
        <begin position="13"/>
        <end position="77"/>
    </location>
</feature>
<keyword evidence="3" id="KW-1185">Reference proteome</keyword>
<reference evidence="2 3" key="1">
    <citation type="journal article" date="2013" name="Genome Announc.">
        <title>Genome Sequence of Moraxella macacae 0408225, a Novel Bacterial Species Isolated from a Cynomolgus Macaque with Epistaxis.</title>
        <authorList>
            <person name="Ladner J.T."/>
            <person name="Whitehouse C.A."/>
            <person name="Koroleva G.I."/>
            <person name="Palacios G.F."/>
        </authorList>
    </citation>
    <scope>NUCLEOTIDE SEQUENCE [LARGE SCALE GENOMIC DNA]</scope>
    <source>
        <strain evidence="2 3">0408225</strain>
    </source>
</reference>
<dbReference type="STRING" id="1230338.MOMA_06471"/>
<dbReference type="AlphaFoldDB" id="L2F567"/>
<dbReference type="EMBL" id="ANIN01000002">
    <property type="protein sequence ID" value="ELA08184.1"/>
    <property type="molecule type" value="Genomic_DNA"/>
</dbReference>
<protein>
    <submittedName>
        <fullName evidence="2">Ferrodoxin</fullName>
    </submittedName>
</protein>
<comment type="caution">
    <text evidence="2">The sequence shown here is derived from an EMBL/GenBank/DDBJ whole genome shotgun (WGS) entry which is preliminary data.</text>
</comment>
<evidence type="ECO:0000313" key="3">
    <source>
        <dbReference type="Proteomes" id="UP000023795"/>
    </source>
</evidence>
<dbReference type="InterPro" id="IPR012675">
    <property type="entry name" value="Beta-grasp_dom_sf"/>
</dbReference>
<dbReference type="GO" id="GO:0051537">
    <property type="term" value="F:2 iron, 2 sulfur cluster binding"/>
    <property type="evidence" value="ECO:0007669"/>
    <property type="project" value="InterPro"/>
</dbReference>
<dbReference type="InterPro" id="IPR006058">
    <property type="entry name" value="2Fe2S_fd_BS"/>
</dbReference>
<sequence>MAWIIHPNTHFYLHDNETLLAGLRRVGVAVDFECQQGYCGVCKQKFVKLNSESCVQYTLTPLVMLTEDELLPCCCQIKGAIKLLDPNNQ</sequence>
<name>L2F567_9GAMM</name>
<dbReference type="Proteomes" id="UP000023795">
    <property type="component" value="Unassembled WGS sequence"/>
</dbReference>
<dbReference type="eggNOG" id="COG1018">
    <property type="taxonomic scope" value="Bacteria"/>
</dbReference>
<evidence type="ECO:0000313" key="2">
    <source>
        <dbReference type="EMBL" id="ELA08184.1"/>
    </source>
</evidence>
<accession>L2F567</accession>
<dbReference type="Gene3D" id="3.10.20.30">
    <property type="match status" value="1"/>
</dbReference>
<dbReference type="PATRIC" id="fig|1230338.3.peg.1380"/>